<evidence type="ECO:0000256" key="1">
    <source>
        <dbReference type="SAM" id="Coils"/>
    </source>
</evidence>
<evidence type="ECO:0000256" key="2">
    <source>
        <dbReference type="SAM" id="MobiDB-lite"/>
    </source>
</evidence>
<feature type="coiled-coil region" evidence="1">
    <location>
        <begin position="697"/>
        <end position="731"/>
    </location>
</feature>
<dbReference type="EMBL" id="LN835304">
    <property type="protein sequence ID" value="CRH00284.1"/>
    <property type="molecule type" value="Genomic_DNA"/>
</dbReference>
<keyword evidence="4" id="KW-1185">Reference proteome</keyword>
<dbReference type="Proteomes" id="UP000220158">
    <property type="component" value="Chromosome 9"/>
</dbReference>
<sequence>MEKKKKNYKISDDNEISEINRTSKDRMDPLVKLKEEREKLIQWSIKLKNNSSSFLSSDKLDKDKSEKYYSSDESYNNNKYNNKLNNNSDNRKKKIDNEINYYEDKEDEIKENNLNCNDIVKIRLKGNMENKNRVHINFREKDSLNESLEDDQYFMLSNYKGGDVKLNSKLEKNKKGINNSNKENECEIPKNEKYLTENIFDKKKILSKEFDYISSNDSSADITQKTFSFNTLKKDINCYNNNNKINNYTKNVSDIHIREPFYKIPKNENKTGNNFITGNEEKMKKELYPNSDITFDDLGNNNLKNKKKIKLTRKKKNDNNNIHSFNLKNQNINYLNDIKIEKNNNKSSSGSIQTFLPITSLINSTENSSCTTIFSNNEINENKKINNDKIKHIEAKKMASLLKEKVNLLEKKKEILNDKMNDLHDNVYTLVDSKQRDNLAIQHYETLIKNLETKYNKLFNMYQELDEHRISYVEAYREKQTKIENLCAIMQIKSEENLKLIQEMNIINKKVEELQGHIYEYTKDIEEKEITLSKKKEENIMLKNSLDKANSEIEELKKKLEKKSKELNEMAEKYNSLQEENENIKLKYKETEDKYGDINNFYLPKIDNLQYIINKILQIFKLNDENILNYSNFFKENARIIEEKLRNNNKKYEDIILLLDSNLIDPIINVVKERESEYKQQTRDMENKFDDELLKMYENNINNIELAKNQIDQFKNKLASAILQRNNTKNKALLLSHGQGRLNNKSVIRELKKMNTGTLIYKCKYYTFKHKPVLIYMKIVDNKFITWSKNTKGEKGFKKKKLIDIKDVISIDFGINSRPVYWLIEKQNKKKLEKKKIESNQFYDNEYQIDPYKCFTLYTKKRAYDFFSDDEEVIATWVIGLGVLCYEYTKSPNIQSRSEFIIKKAQLKLKLYCIKNNINYTILWKDAIKKTQKQISK</sequence>
<dbReference type="GeneID" id="39736400"/>
<protein>
    <recommendedName>
        <fullName evidence="5">PH domain-containing protein</fullName>
    </recommendedName>
</protein>
<dbReference type="RefSeq" id="XP_028533287.1">
    <property type="nucleotide sequence ID" value="XM_028676838.1"/>
</dbReference>
<dbReference type="OrthoDB" id="372199at2759"/>
<reference evidence="3 4" key="1">
    <citation type="submission" date="2015-04" db="EMBL/GenBank/DDBJ databases">
        <authorList>
            <consortium name="Pathogen Informatics"/>
        </authorList>
    </citation>
    <scope>NUCLEOTIDE SEQUENCE [LARGE SCALE GENOMIC DNA]</scope>
    <source>
        <strain evidence="3 4">SGS1</strain>
    </source>
</reference>
<organism evidence="3 4">
    <name type="scientific">Plasmodium relictum</name>
    <dbReference type="NCBI Taxonomy" id="85471"/>
    <lineage>
        <taxon>Eukaryota</taxon>
        <taxon>Sar</taxon>
        <taxon>Alveolata</taxon>
        <taxon>Apicomplexa</taxon>
        <taxon>Aconoidasida</taxon>
        <taxon>Haemosporida</taxon>
        <taxon>Plasmodiidae</taxon>
        <taxon>Plasmodium</taxon>
        <taxon>Plasmodium (Haemamoeba)</taxon>
    </lineage>
</organism>
<feature type="coiled-coil region" evidence="1">
    <location>
        <begin position="532"/>
        <end position="594"/>
    </location>
</feature>
<gene>
    <name evidence="3" type="ORF">PRELSG_0938700</name>
</gene>
<proteinExistence type="predicted"/>
<accession>A0A1J1H6A1</accession>
<keyword evidence="1" id="KW-0175">Coiled coil</keyword>
<evidence type="ECO:0000313" key="4">
    <source>
        <dbReference type="Proteomes" id="UP000220158"/>
    </source>
</evidence>
<feature type="region of interest" description="Disordered" evidence="2">
    <location>
        <begin position="1"/>
        <end position="30"/>
    </location>
</feature>
<feature type="coiled-coil region" evidence="1">
    <location>
        <begin position="398"/>
        <end position="468"/>
    </location>
</feature>
<feature type="compositionally biased region" description="Low complexity" evidence="2">
    <location>
        <begin position="71"/>
        <end position="88"/>
    </location>
</feature>
<dbReference type="VEuPathDB" id="PlasmoDB:PRELSG_0938700"/>
<name>A0A1J1H6A1_PLARL</name>
<feature type="region of interest" description="Disordered" evidence="2">
    <location>
        <begin position="68"/>
        <end position="91"/>
    </location>
</feature>
<feature type="compositionally biased region" description="Basic and acidic residues" evidence="2">
    <location>
        <begin position="21"/>
        <end position="30"/>
    </location>
</feature>
<evidence type="ECO:0000313" key="3">
    <source>
        <dbReference type="EMBL" id="CRH00284.1"/>
    </source>
</evidence>
<dbReference type="OMA" id="ENLCAIM"/>
<evidence type="ECO:0008006" key="5">
    <source>
        <dbReference type="Google" id="ProtNLM"/>
    </source>
</evidence>
<dbReference type="AlphaFoldDB" id="A0A1J1H6A1"/>
<dbReference type="KEGG" id="prel:PRELSG_0938700"/>